<proteinExistence type="predicted"/>
<name>A0A644W6V5_9ZZZZ</name>
<feature type="region of interest" description="Disordered" evidence="1">
    <location>
        <begin position="266"/>
        <end position="299"/>
    </location>
</feature>
<feature type="compositionally biased region" description="Acidic residues" evidence="1">
    <location>
        <begin position="41"/>
        <end position="51"/>
    </location>
</feature>
<feature type="region of interest" description="Disordered" evidence="1">
    <location>
        <begin position="377"/>
        <end position="481"/>
    </location>
</feature>
<comment type="caution">
    <text evidence="2">The sequence shown here is derived from an EMBL/GenBank/DDBJ whole genome shotgun (WGS) entry which is preliminary data.</text>
</comment>
<feature type="region of interest" description="Disordered" evidence="1">
    <location>
        <begin position="1"/>
        <end position="249"/>
    </location>
</feature>
<protein>
    <submittedName>
        <fullName evidence="2">Uncharacterized protein</fullName>
    </submittedName>
</protein>
<dbReference type="AlphaFoldDB" id="A0A644W6V5"/>
<evidence type="ECO:0000256" key="1">
    <source>
        <dbReference type="SAM" id="MobiDB-lite"/>
    </source>
</evidence>
<evidence type="ECO:0000313" key="2">
    <source>
        <dbReference type="EMBL" id="MPL98153.1"/>
    </source>
</evidence>
<dbReference type="EMBL" id="VSSQ01000593">
    <property type="protein sequence ID" value="MPL98153.1"/>
    <property type="molecule type" value="Genomic_DNA"/>
</dbReference>
<feature type="compositionally biased region" description="Acidic residues" evidence="1">
    <location>
        <begin position="226"/>
        <end position="238"/>
    </location>
</feature>
<feature type="compositionally biased region" description="Basic and acidic residues" evidence="1">
    <location>
        <begin position="14"/>
        <end position="27"/>
    </location>
</feature>
<feature type="compositionally biased region" description="Basic and acidic residues" evidence="1">
    <location>
        <begin position="416"/>
        <end position="460"/>
    </location>
</feature>
<gene>
    <name evidence="2" type="ORF">SDC9_44353</name>
</gene>
<sequence>MSGRGSQGRKKAGRPAEESPRNSEQRRACSVRLSEDQVGQDQDDPGEENEDDHQGKEGKVKGNGLPGGLLGCASHDLRRGVQGHAHRRRHDSRGQGGHHDDPEMDGVDAEPRNHRNEHRRQEHGADSGLHEHSGQNQQQDDQEEEKMAVRRDADEEFRDGLGNPPVDDGIPEGSRQAEDEHEDADVHGALLHRLQEALPGHLPVDEDPDENGVPRGEGPRLRGCEEAEPDSHDEDDGEDQGKDVLPQCGHHLPGIRLPYVLPGHVAPPLGREVHGEHHHGHHEESGDDASHKEAADGHLSHGAVDDEAHARRDSAGDHGGQAVDRRAVAPGIPLFDHLRAEDSALHDGVGVGRSGHAPHEGAQDDADLGEAARHVPHEHPGELHQPGGDARGVHEVSGEDEERDGQEGEALGLGHDALHRDGNGDVGRGQHEGEARQPDGEGHGHAEEEEHQENADEKKHTVLLLPTPRPARRPGGWTGSR</sequence>
<reference evidence="2" key="1">
    <citation type="submission" date="2019-08" db="EMBL/GenBank/DDBJ databases">
        <authorList>
            <person name="Kucharzyk K."/>
            <person name="Murdoch R.W."/>
            <person name="Higgins S."/>
            <person name="Loffler F."/>
        </authorList>
    </citation>
    <scope>NUCLEOTIDE SEQUENCE</scope>
</reference>
<organism evidence="2">
    <name type="scientific">bioreactor metagenome</name>
    <dbReference type="NCBI Taxonomy" id="1076179"/>
    <lineage>
        <taxon>unclassified sequences</taxon>
        <taxon>metagenomes</taxon>
        <taxon>ecological metagenomes</taxon>
    </lineage>
</organism>
<feature type="compositionally biased region" description="Basic and acidic residues" evidence="1">
    <location>
        <begin position="271"/>
        <end position="299"/>
    </location>
</feature>
<feature type="compositionally biased region" description="Basic and acidic residues" evidence="1">
    <location>
        <begin position="109"/>
        <end position="133"/>
    </location>
</feature>
<accession>A0A644W6V5</accession>